<name>X0S1Y3_9ZZZZ</name>
<evidence type="ECO:0000313" key="1">
    <source>
        <dbReference type="EMBL" id="GAF75049.1"/>
    </source>
</evidence>
<feature type="non-terminal residue" evidence="1">
    <location>
        <position position="138"/>
    </location>
</feature>
<proteinExistence type="predicted"/>
<dbReference type="EMBL" id="BARS01002935">
    <property type="protein sequence ID" value="GAF75049.1"/>
    <property type="molecule type" value="Genomic_DNA"/>
</dbReference>
<comment type="caution">
    <text evidence="1">The sequence shown here is derived from an EMBL/GenBank/DDBJ whole genome shotgun (WGS) entry which is preliminary data.</text>
</comment>
<gene>
    <name evidence="1" type="ORF">S01H1_05640</name>
</gene>
<accession>X0S1Y3</accession>
<dbReference type="AlphaFoldDB" id="X0S1Y3"/>
<protein>
    <submittedName>
        <fullName evidence="1">Uncharacterized protein</fullName>
    </submittedName>
</protein>
<reference evidence="1" key="1">
    <citation type="journal article" date="2014" name="Front. Microbiol.">
        <title>High frequency of phylogenetically diverse reductive dehalogenase-homologous genes in deep subseafloor sedimentary metagenomes.</title>
        <authorList>
            <person name="Kawai M."/>
            <person name="Futagami T."/>
            <person name="Toyoda A."/>
            <person name="Takaki Y."/>
            <person name="Nishi S."/>
            <person name="Hori S."/>
            <person name="Arai W."/>
            <person name="Tsubouchi T."/>
            <person name="Morono Y."/>
            <person name="Uchiyama I."/>
            <person name="Ito T."/>
            <person name="Fujiyama A."/>
            <person name="Inagaki F."/>
            <person name="Takami H."/>
        </authorList>
    </citation>
    <scope>NUCLEOTIDE SEQUENCE</scope>
    <source>
        <strain evidence="1">Expedition CK06-06</strain>
    </source>
</reference>
<sequence length="138" mass="15935">MNIKRIYNLDDVVDTMYPLPTWCNHDAWWLFVGNTLDCQNFNYNDAFSDERIKVHLKAHTNLDSLPETSVTLEYIAVSYDNIYIGLVIGVDRPFGWDAEAIYVTNYPKYQSMVAYAQALYQNKPDNIIGETVKGRIQA</sequence>
<organism evidence="1">
    <name type="scientific">marine sediment metagenome</name>
    <dbReference type="NCBI Taxonomy" id="412755"/>
    <lineage>
        <taxon>unclassified sequences</taxon>
        <taxon>metagenomes</taxon>
        <taxon>ecological metagenomes</taxon>
    </lineage>
</organism>